<keyword evidence="4 7" id="KW-1133">Transmembrane helix</keyword>
<evidence type="ECO:0000256" key="6">
    <source>
        <dbReference type="SAM" id="MobiDB-lite"/>
    </source>
</evidence>
<accession>A0AAE0HST1</accession>
<comment type="subcellular location">
    <subcellularLocation>
        <location evidence="1">Membrane</location>
        <topology evidence="1">Multi-pass membrane protein</topology>
    </subcellularLocation>
</comment>
<dbReference type="GO" id="GO:0022857">
    <property type="term" value="F:transmembrane transporter activity"/>
    <property type="evidence" value="ECO:0007669"/>
    <property type="project" value="InterPro"/>
</dbReference>
<evidence type="ECO:0000256" key="2">
    <source>
        <dbReference type="ARBA" id="ARBA00007520"/>
    </source>
</evidence>
<gene>
    <name evidence="9" type="ORF">B0H66DRAFT_538900</name>
</gene>
<evidence type="ECO:0000313" key="10">
    <source>
        <dbReference type="Proteomes" id="UP001283341"/>
    </source>
</evidence>
<feature type="transmembrane region" description="Helical" evidence="7">
    <location>
        <begin position="540"/>
        <end position="559"/>
    </location>
</feature>
<dbReference type="InterPro" id="IPR036259">
    <property type="entry name" value="MFS_trans_sf"/>
</dbReference>
<dbReference type="InterPro" id="IPR011701">
    <property type="entry name" value="MFS"/>
</dbReference>
<feature type="transmembrane region" description="Helical" evidence="7">
    <location>
        <begin position="293"/>
        <end position="315"/>
    </location>
</feature>
<evidence type="ECO:0000256" key="5">
    <source>
        <dbReference type="ARBA" id="ARBA00023136"/>
    </source>
</evidence>
<feature type="compositionally biased region" description="Polar residues" evidence="6">
    <location>
        <begin position="18"/>
        <end position="51"/>
    </location>
</feature>
<name>A0AAE0HST1_9PEZI</name>
<dbReference type="PROSITE" id="PS50850">
    <property type="entry name" value="MFS"/>
    <property type="match status" value="1"/>
</dbReference>
<dbReference type="Pfam" id="PF07690">
    <property type="entry name" value="MFS_1"/>
    <property type="match status" value="1"/>
</dbReference>
<organism evidence="9 10">
    <name type="scientific">Apodospora peruviana</name>
    <dbReference type="NCBI Taxonomy" id="516989"/>
    <lineage>
        <taxon>Eukaryota</taxon>
        <taxon>Fungi</taxon>
        <taxon>Dikarya</taxon>
        <taxon>Ascomycota</taxon>
        <taxon>Pezizomycotina</taxon>
        <taxon>Sordariomycetes</taxon>
        <taxon>Sordariomycetidae</taxon>
        <taxon>Sordariales</taxon>
        <taxon>Lasiosphaeriaceae</taxon>
        <taxon>Apodospora</taxon>
    </lineage>
</organism>
<dbReference type="Gene3D" id="1.20.1250.20">
    <property type="entry name" value="MFS general substrate transporter like domains"/>
    <property type="match status" value="1"/>
</dbReference>
<evidence type="ECO:0000256" key="3">
    <source>
        <dbReference type="ARBA" id="ARBA00022692"/>
    </source>
</evidence>
<dbReference type="PANTHER" id="PTHR23501:SF193">
    <property type="entry name" value="MULTIDRUG TRANSPORTER, PUTATIVE (AFU_ORTHOLOGUE AFUA_8G00940)-RELATED"/>
    <property type="match status" value="1"/>
</dbReference>
<dbReference type="AlphaFoldDB" id="A0AAE0HST1"/>
<feature type="transmembrane region" description="Helical" evidence="7">
    <location>
        <begin position="463"/>
        <end position="487"/>
    </location>
</feature>
<comment type="caution">
    <text evidence="9">The sequence shown here is derived from an EMBL/GenBank/DDBJ whole genome shotgun (WGS) entry which is preliminary data.</text>
</comment>
<feature type="transmembrane region" description="Helical" evidence="7">
    <location>
        <begin position="401"/>
        <end position="422"/>
    </location>
</feature>
<reference evidence="9" key="1">
    <citation type="journal article" date="2023" name="Mol. Phylogenet. Evol.">
        <title>Genome-scale phylogeny and comparative genomics of the fungal order Sordariales.</title>
        <authorList>
            <person name="Hensen N."/>
            <person name="Bonometti L."/>
            <person name="Westerberg I."/>
            <person name="Brannstrom I.O."/>
            <person name="Guillou S."/>
            <person name="Cros-Aarteil S."/>
            <person name="Calhoun S."/>
            <person name="Haridas S."/>
            <person name="Kuo A."/>
            <person name="Mondo S."/>
            <person name="Pangilinan J."/>
            <person name="Riley R."/>
            <person name="LaButti K."/>
            <person name="Andreopoulos B."/>
            <person name="Lipzen A."/>
            <person name="Chen C."/>
            <person name="Yan M."/>
            <person name="Daum C."/>
            <person name="Ng V."/>
            <person name="Clum A."/>
            <person name="Steindorff A."/>
            <person name="Ohm R.A."/>
            <person name="Martin F."/>
            <person name="Silar P."/>
            <person name="Natvig D.O."/>
            <person name="Lalanne C."/>
            <person name="Gautier V."/>
            <person name="Ament-Velasquez S.L."/>
            <person name="Kruys A."/>
            <person name="Hutchinson M.I."/>
            <person name="Powell A.J."/>
            <person name="Barry K."/>
            <person name="Miller A.N."/>
            <person name="Grigoriev I.V."/>
            <person name="Debuchy R."/>
            <person name="Gladieux P."/>
            <person name="Hiltunen Thoren M."/>
            <person name="Johannesson H."/>
        </authorList>
    </citation>
    <scope>NUCLEOTIDE SEQUENCE</scope>
    <source>
        <strain evidence="9">CBS 118394</strain>
    </source>
</reference>
<comment type="similarity">
    <text evidence="2">Belongs to the major facilitator superfamily. TCR/Tet family.</text>
</comment>
<protein>
    <submittedName>
        <fullName evidence="9">Efflux pump antibiotic resistance protein</fullName>
    </submittedName>
</protein>
<keyword evidence="5 7" id="KW-0472">Membrane</keyword>
<feature type="transmembrane region" description="Helical" evidence="7">
    <location>
        <begin position="374"/>
        <end position="394"/>
    </location>
</feature>
<dbReference type="EMBL" id="JAUEDM010000010">
    <property type="protein sequence ID" value="KAK3311952.1"/>
    <property type="molecule type" value="Genomic_DNA"/>
</dbReference>
<evidence type="ECO:0000256" key="4">
    <source>
        <dbReference type="ARBA" id="ARBA00022989"/>
    </source>
</evidence>
<feature type="transmembrane region" description="Helical" evidence="7">
    <location>
        <begin position="101"/>
        <end position="120"/>
    </location>
</feature>
<reference evidence="9" key="2">
    <citation type="submission" date="2023-06" db="EMBL/GenBank/DDBJ databases">
        <authorList>
            <consortium name="Lawrence Berkeley National Laboratory"/>
            <person name="Haridas S."/>
            <person name="Hensen N."/>
            <person name="Bonometti L."/>
            <person name="Westerberg I."/>
            <person name="Brannstrom I.O."/>
            <person name="Guillou S."/>
            <person name="Cros-Aarteil S."/>
            <person name="Calhoun S."/>
            <person name="Kuo A."/>
            <person name="Mondo S."/>
            <person name="Pangilinan J."/>
            <person name="Riley R."/>
            <person name="Labutti K."/>
            <person name="Andreopoulos B."/>
            <person name="Lipzen A."/>
            <person name="Chen C."/>
            <person name="Yanf M."/>
            <person name="Daum C."/>
            <person name="Ng V."/>
            <person name="Clum A."/>
            <person name="Steindorff A."/>
            <person name="Ohm R."/>
            <person name="Martin F."/>
            <person name="Silar P."/>
            <person name="Natvig D."/>
            <person name="Lalanne C."/>
            <person name="Gautier V."/>
            <person name="Ament-Velasquez S.L."/>
            <person name="Kruys A."/>
            <person name="Hutchinson M.I."/>
            <person name="Powell A.J."/>
            <person name="Barry K."/>
            <person name="Miller A.N."/>
            <person name="Grigoriev I.V."/>
            <person name="Debuchy R."/>
            <person name="Gladieux P."/>
            <person name="Thoren M.H."/>
            <person name="Johannesson H."/>
        </authorList>
    </citation>
    <scope>NUCLEOTIDE SEQUENCE</scope>
    <source>
        <strain evidence="9">CBS 118394</strain>
    </source>
</reference>
<dbReference type="SUPFAM" id="SSF103473">
    <property type="entry name" value="MFS general substrate transporter"/>
    <property type="match status" value="2"/>
</dbReference>
<dbReference type="CDD" id="cd17502">
    <property type="entry name" value="MFS_Azr1_MDR_like"/>
    <property type="match status" value="1"/>
</dbReference>
<feature type="transmembrane region" description="Helical" evidence="7">
    <location>
        <begin position="269"/>
        <end position="287"/>
    </location>
</feature>
<dbReference type="GO" id="GO:0005886">
    <property type="term" value="C:plasma membrane"/>
    <property type="evidence" value="ECO:0007669"/>
    <property type="project" value="TreeGrafter"/>
</dbReference>
<keyword evidence="3 7" id="KW-0812">Transmembrane</keyword>
<dbReference type="PANTHER" id="PTHR23501">
    <property type="entry name" value="MAJOR FACILITATOR SUPERFAMILY"/>
    <property type="match status" value="1"/>
</dbReference>
<evidence type="ECO:0000259" key="8">
    <source>
        <dbReference type="PROSITE" id="PS50850"/>
    </source>
</evidence>
<feature type="region of interest" description="Disordered" evidence="6">
    <location>
        <begin position="1"/>
        <end position="51"/>
    </location>
</feature>
<dbReference type="Proteomes" id="UP001283341">
    <property type="component" value="Unassembled WGS sequence"/>
</dbReference>
<feature type="transmembrane region" description="Helical" evidence="7">
    <location>
        <begin position="156"/>
        <end position="181"/>
    </location>
</feature>
<feature type="transmembrane region" description="Helical" evidence="7">
    <location>
        <begin position="336"/>
        <end position="362"/>
    </location>
</feature>
<evidence type="ECO:0000256" key="7">
    <source>
        <dbReference type="SAM" id="Phobius"/>
    </source>
</evidence>
<proteinExistence type="inferred from homology"/>
<feature type="domain" description="Major facilitator superfamily (MFS) profile" evidence="8">
    <location>
        <begin position="66"/>
        <end position="595"/>
    </location>
</feature>
<sequence>MPNTKDSTQDDPTIIVSDPTSASTPKAIDNITTSTSTMSPPENPQQAENLDDSSQVYMTGITLRLLILSVTLAVFLLLLDMSIIVTAIPQITTDFHSLVDIGWYGSAYNFSSAAFIPLAGRVYTSFKAKPTFICFLAVFALGSMICGLANSSNMLIAGRSLAGVGTSGLQNGAITMVSYAVPLQKRPLIIGVIMGIGQLGILLGPLLGGAITQYSTWRWCFYINLPALGVCVALLSFIRVPEKGRGRSTSGTRAESVIKMVLTQLDIPGFLMFAPAAIMFLLGLAFGGHEHPWNSATVIGLLIGGPALFIVFLIWERCQGDERAMFPLDMIAIREVWTSMLAGMFVIGAIVIIFAFYLPIYFQAVKGVSPFMSGLYVLPNIISSVICAMVSGVLASKLGYYVPWVVGSGALCAVAAGLVSTFGPDTPVAKWVGYQILLGARGAAFQMPMIAIQCVLPQDKLPVANALLIFAQTFGGAVFLTAAQVVFSSSLTTQLQDTGFSPARVQQIILAGANGIRQVATTERDLGLVVQAYSDSIDKVFYVGLAVSIGLFLSGWGMGWHDLRPKKSEGVLPESSSSGDEKTSSGRQEQAGGQV</sequence>
<feature type="transmembrane region" description="Helical" evidence="7">
    <location>
        <begin position="132"/>
        <end position="150"/>
    </location>
</feature>
<feature type="transmembrane region" description="Helical" evidence="7">
    <location>
        <begin position="219"/>
        <end position="238"/>
    </location>
</feature>
<feature type="transmembrane region" description="Helical" evidence="7">
    <location>
        <begin position="188"/>
        <end position="207"/>
    </location>
</feature>
<keyword evidence="10" id="KW-1185">Reference proteome</keyword>
<evidence type="ECO:0000256" key="1">
    <source>
        <dbReference type="ARBA" id="ARBA00004141"/>
    </source>
</evidence>
<evidence type="ECO:0000313" key="9">
    <source>
        <dbReference type="EMBL" id="KAK3311952.1"/>
    </source>
</evidence>
<dbReference type="Gene3D" id="1.20.1720.10">
    <property type="entry name" value="Multidrug resistance protein D"/>
    <property type="match status" value="1"/>
</dbReference>
<feature type="region of interest" description="Disordered" evidence="6">
    <location>
        <begin position="567"/>
        <end position="595"/>
    </location>
</feature>
<feature type="transmembrane region" description="Helical" evidence="7">
    <location>
        <begin position="65"/>
        <end position="89"/>
    </location>
</feature>
<dbReference type="InterPro" id="IPR020846">
    <property type="entry name" value="MFS_dom"/>
</dbReference>